<proteinExistence type="predicted"/>
<comment type="caution">
    <text evidence="2">The sequence shown here is derived from an EMBL/GenBank/DDBJ whole genome shotgun (WGS) entry which is preliminary data.</text>
</comment>
<reference evidence="2" key="1">
    <citation type="submission" date="2023-04" db="EMBL/GenBank/DDBJ databases">
        <title>Phytophthora fragariaefolia NBRC 109709.</title>
        <authorList>
            <person name="Ichikawa N."/>
            <person name="Sato H."/>
            <person name="Tonouchi N."/>
        </authorList>
    </citation>
    <scope>NUCLEOTIDE SEQUENCE</scope>
    <source>
        <strain evidence="2">NBRC 109709</strain>
    </source>
</reference>
<accession>A0A9W7D602</accession>
<evidence type="ECO:0000313" key="3">
    <source>
        <dbReference type="Proteomes" id="UP001165121"/>
    </source>
</evidence>
<dbReference type="AlphaFoldDB" id="A0A9W7D602"/>
<gene>
    <name evidence="2" type="ORF">Pfra01_002199100</name>
</gene>
<keyword evidence="3" id="KW-1185">Reference proteome</keyword>
<dbReference type="Proteomes" id="UP001165121">
    <property type="component" value="Unassembled WGS sequence"/>
</dbReference>
<protein>
    <submittedName>
        <fullName evidence="2">Unnamed protein product</fullName>
    </submittedName>
</protein>
<evidence type="ECO:0000256" key="1">
    <source>
        <dbReference type="SAM" id="MobiDB-lite"/>
    </source>
</evidence>
<dbReference type="EMBL" id="BSXT01003256">
    <property type="protein sequence ID" value="GMF53279.1"/>
    <property type="molecule type" value="Genomic_DNA"/>
</dbReference>
<evidence type="ECO:0000313" key="2">
    <source>
        <dbReference type="EMBL" id="GMF53279.1"/>
    </source>
</evidence>
<organism evidence="2 3">
    <name type="scientific">Phytophthora fragariaefolia</name>
    <dbReference type="NCBI Taxonomy" id="1490495"/>
    <lineage>
        <taxon>Eukaryota</taxon>
        <taxon>Sar</taxon>
        <taxon>Stramenopiles</taxon>
        <taxon>Oomycota</taxon>
        <taxon>Peronosporomycetes</taxon>
        <taxon>Peronosporales</taxon>
        <taxon>Peronosporaceae</taxon>
        <taxon>Phytophthora</taxon>
    </lineage>
</organism>
<sequence>MNQFLAILGLKLNVQKSAAIDIEFNGRGDNEEGEDEQLEDAGQTSARERHRQQIGPLHPTLRIEVQILCPRQVTGWMDTSGQNPRHGGIGVPGIKLELVVLSASMVATWVLTQNEQIQLLEVIPSNAKIVAYQGQN</sequence>
<feature type="region of interest" description="Disordered" evidence="1">
    <location>
        <begin position="25"/>
        <end position="55"/>
    </location>
</feature>
<name>A0A9W7D602_9STRA</name>